<dbReference type="PRINTS" id="PR00469">
    <property type="entry name" value="PNDRDTASEII"/>
</dbReference>
<dbReference type="PANTHER" id="PTHR43734:SF1">
    <property type="entry name" value="PHYTOENE DESATURASE"/>
    <property type="match status" value="1"/>
</dbReference>
<evidence type="ECO:0000313" key="4">
    <source>
        <dbReference type="EMBL" id="TVY11410.1"/>
    </source>
</evidence>
<evidence type="ECO:0000256" key="1">
    <source>
        <dbReference type="ARBA" id="ARBA00038322"/>
    </source>
</evidence>
<comment type="similarity">
    <text evidence="1">Belongs to the carotenoid/retinoid oxidoreductase family. CrtN subfamily.</text>
</comment>
<keyword evidence="2" id="KW-1133">Transmembrane helix</keyword>
<evidence type="ECO:0000259" key="3">
    <source>
        <dbReference type="Pfam" id="PF01593"/>
    </source>
</evidence>
<proteinExistence type="inferred from homology"/>
<dbReference type="SUPFAM" id="SSF51905">
    <property type="entry name" value="FAD/NAD(P)-binding domain"/>
    <property type="match status" value="1"/>
</dbReference>
<reference evidence="4 5" key="1">
    <citation type="submission" date="2019-07" db="EMBL/GenBank/DDBJ databases">
        <authorList>
            <person name="Kim J."/>
        </authorList>
    </citation>
    <scope>NUCLEOTIDE SEQUENCE [LARGE SCALE GENOMIC DNA]</scope>
    <source>
        <strain evidence="4 5">JC52</strain>
    </source>
</reference>
<name>A0A559KGZ9_9BACL</name>
<dbReference type="AlphaFoldDB" id="A0A559KGZ9"/>
<evidence type="ECO:0000313" key="5">
    <source>
        <dbReference type="Proteomes" id="UP000317036"/>
    </source>
</evidence>
<dbReference type="OrthoDB" id="269318at2"/>
<keyword evidence="2" id="KW-0812">Transmembrane</keyword>
<gene>
    <name evidence="4" type="ORF">FPZ49_04060</name>
</gene>
<feature type="transmembrane region" description="Helical" evidence="2">
    <location>
        <begin position="18"/>
        <end position="38"/>
    </location>
</feature>
<accession>A0A559KGZ9</accession>
<dbReference type="GO" id="GO:0016491">
    <property type="term" value="F:oxidoreductase activity"/>
    <property type="evidence" value="ECO:0007669"/>
    <property type="project" value="InterPro"/>
</dbReference>
<dbReference type="EMBL" id="VNJI01000003">
    <property type="protein sequence ID" value="TVY11410.1"/>
    <property type="molecule type" value="Genomic_DNA"/>
</dbReference>
<dbReference type="InterPro" id="IPR036188">
    <property type="entry name" value="FAD/NAD-bd_sf"/>
</dbReference>
<dbReference type="Gene3D" id="3.90.660.50">
    <property type="match status" value="1"/>
</dbReference>
<dbReference type="Proteomes" id="UP000317036">
    <property type="component" value="Unassembled WGS sequence"/>
</dbReference>
<protein>
    <submittedName>
        <fullName evidence="4">NAD(P)/FAD-dependent oxidoreductase</fullName>
    </submittedName>
</protein>
<dbReference type="Gene3D" id="3.50.50.60">
    <property type="entry name" value="FAD/NAD(P)-binding domain"/>
    <property type="match status" value="1"/>
</dbReference>
<sequence length="484" mass="52180">MVCDNTMTTGKLEYCSSLILWMMLCCHKRILLIVMYALNRKGMIYMKQNHNEPKWDVAIIGAGIAGLTASIFLAKAGMTVLILDKGSHAGGRAASTEIASAQVNLGAHALYKSALPILREVGVIPSGAAPKPLGTFVFEEAGGGKKAVPFAQLLLGSFLKWHEKTQLLRFYSRFRNADTSTLHRVSLQDYLESQISSPRVRSVVLAFVRVSTYCDAPEQLSAGAVIDQLKHGQVMYVDGGWQTLVSALNEQALLAGVSIRMSAPVREIAGSYPEMTVTLKDGMQLTTSHVLSTAGPTDTLALLNPSLTPEEAAVYKQLIPVHAVCLDLVVLGMPQPHTKFVLGADYPWYYSNHSAAASLSDHPGHHVVHVMKYLSDPKGSDAQQDERELNGFLDFIQPGWRKHVIEERFLPRMLVSHGVVTANSGGLSGRPGSAVEGRPGLYVAGDWVGSEGMLVNASLASAKEAARGIIAGSDQDKEGIHRGA</sequence>
<evidence type="ECO:0000256" key="2">
    <source>
        <dbReference type="SAM" id="Phobius"/>
    </source>
</evidence>
<dbReference type="PANTHER" id="PTHR43734">
    <property type="entry name" value="PHYTOENE DESATURASE"/>
    <property type="match status" value="1"/>
</dbReference>
<dbReference type="Pfam" id="PF01593">
    <property type="entry name" value="Amino_oxidase"/>
    <property type="match status" value="1"/>
</dbReference>
<comment type="caution">
    <text evidence="4">The sequence shown here is derived from an EMBL/GenBank/DDBJ whole genome shotgun (WGS) entry which is preliminary data.</text>
</comment>
<feature type="transmembrane region" description="Helical" evidence="2">
    <location>
        <begin position="59"/>
        <end position="83"/>
    </location>
</feature>
<feature type="domain" description="Amine oxidase" evidence="3">
    <location>
        <begin position="64"/>
        <end position="470"/>
    </location>
</feature>
<keyword evidence="2" id="KW-0472">Membrane</keyword>
<organism evidence="4 5">
    <name type="scientific">Paenibacillus cremeus</name>
    <dbReference type="NCBI Taxonomy" id="2163881"/>
    <lineage>
        <taxon>Bacteria</taxon>
        <taxon>Bacillati</taxon>
        <taxon>Bacillota</taxon>
        <taxon>Bacilli</taxon>
        <taxon>Bacillales</taxon>
        <taxon>Paenibacillaceae</taxon>
        <taxon>Paenibacillus</taxon>
    </lineage>
</organism>
<dbReference type="InterPro" id="IPR002937">
    <property type="entry name" value="Amino_oxidase"/>
</dbReference>
<keyword evidence="5" id="KW-1185">Reference proteome</keyword>